<sequence length="153" mass="16853">MMKQDEYKQHFYDLTTFKENPYHPFVWILGTPEIGENVYIGAFSEVNATGANVVIGAHCDIASFVTINCADSHLKCIELANSIDRKDIILENNVFVGSHCVIKGGVYIGHHSVVAAGTIVDTGHIPPYSLVIGNPMIVKEGYYLEGIRKNDPT</sequence>
<accession>A0ABW9GTT5</accession>
<comment type="caution">
    <text evidence="1">The sequence shown here is derived from an EMBL/GenBank/DDBJ whole genome shotgun (WGS) entry which is preliminary data.</text>
</comment>
<dbReference type="RefSeq" id="WP_408790524.1">
    <property type="nucleotide sequence ID" value="NZ_JBGXBU010000004.1"/>
</dbReference>
<dbReference type="EMBL" id="JBGXBU010000004">
    <property type="protein sequence ID" value="MFM4893680.1"/>
    <property type="molecule type" value="Genomic_DNA"/>
</dbReference>
<dbReference type="Pfam" id="PF00132">
    <property type="entry name" value="Hexapep"/>
    <property type="match status" value="1"/>
</dbReference>
<evidence type="ECO:0000313" key="1">
    <source>
        <dbReference type="EMBL" id="MFM4893680.1"/>
    </source>
</evidence>
<dbReference type="PANTHER" id="PTHR23416">
    <property type="entry name" value="SIALIC ACID SYNTHASE-RELATED"/>
    <property type="match status" value="1"/>
</dbReference>
<keyword evidence="2" id="KW-1185">Reference proteome</keyword>
<dbReference type="InterPro" id="IPR051159">
    <property type="entry name" value="Hexapeptide_acetyltransf"/>
</dbReference>
<dbReference type="CDD" id="cd04647">
    <property type="entry name" value="LbH_MAT_like"/>
    <property type="match status" value="1"/>
</dbReference>
<dbReference type="InterPro" id="IPR001451">
    <property type="entry name" value="Hexapep"/>
</dbReference>
<proteinExistence type="predicted"/>
<dbReference type="SUPFAM" id="SSF51161">
    <property type="entry name" value="Trimeric LpxA-like enzymes"/>
    <property type="match status" value="1"/>
</dbReference>
<dbReference type="Gene3D" id="2.160.10.10">
    <property type="entry name" value="Hexapeptide repeat proteins"/>
    <property type="match status" value="1"/>
</dbReference>
<gene>
    <name evidence="1" type="ORF">ACEUDJ_12470</name>
</gene>
<protein>
    <submittedName>
        <fullName evidence="1">DapH/DapD/GlmU-related protein</fullName>
    </submittedName>
</protein>
<organism evidence="1 2">
    <name type="scientific">Aeromonas bivalvium</name>
    <dbReference type="NCBI Taxonomy" id="440079"/>
    <lineage>
        <taxon>Bacteria</taxon>
        <taxon>Pseudomonadati</taxon>
        <taxon>Pseudomonadota</taxon>
        <taxon>Gammaproteobacteria</taxon>
        <taxon>Aeromonadales</taxon>
        <taxon>Aeromonadaceae</taxon>
        <taxon>Aeromonas</taxon>
    </lineage>
</organism>
<dbReference type="GeneID" id="97220927"/>
<name>A0ABW9GTT5_9GAMM</name>
<evidence type="ECO:0000313" key="2">
    <source>
        <dbReference type="Proteomes" id="UP001630969"/>
    </source>
</evidence>
<dbReference type="Proteomes" id="UP001630969">
    <property type="component" value="Unassembled WGS sequence"/>
</dbReference>
<reference evidence="1 2" key="1">
    <citation type="submission" date="2024-09" db="EMBL/GenBank/DDBJ databases">
        <title>Aeromonas strains Genome sequencing and assembly.</title>
        <authorList>
            <person name="Hu X."/>
            <person name="Tang B."/>
        </authorList>
    </citation>
    <scope>NUCLEOTIDE SEQUENCE [LARGE SCALE GENOMIC DNA]</scope>
    <source>
        <strain evidence="1 2">NB23SCDHY001</strain>
    </source>
</reference>
<dbReference type="InterPro" id="IPR011004">
    <property type="entry name" value="Trimer_LpxA-like_sf"/>
</dbReference>